<evidence type="ECO:0000256" key="1">
    <source>
        <dbReference type="HAMAP-Rule" id="MF_02223"/>
    </source>
</evidence>
<name>A0A832YZK2_9CREN</name>
<dbReference type="PANTHER" id="PTHR42282:SF1">
    <property type="entry name" value="PANTOATE KINASE"/>
    <property type="match status" value="1"/>
</dbReference>
<dbReference type="GO" id="GO:0016301">
    <property type="term" value="F:kinase activity"/>
    <property type="evidence" value="ECO:0007669"/>
    <property type="project" value="UniProtKB-UniRule"/>
</dbReference>
<comment type="catalytic activity">
    <reaction evidence="1">
        <text>(R)-pantoate + ATP = (R)-4-phosphopantoate + ADP + H(+)</text>
        <dbReference type="Rhea" id="RHEA:28246"/>
        <dbReference type="ChEBI" id="CHEBI:15378"/>
        <dbReference type="ChEBI" id="CHEBI:15980"/>
        <dbReference type="ChEBI" id="CHEBI:30616"/>
        <dbReference type="ChEBI" id="CHEBI:61294"/>
        <dbReference type="ChEBI" id="CHEBI:456216"/>
        <dbReference type="EC" id="2.7.1.169"/>
    </reaction>
</comment>
<keyword evidence="1" id="KW-0547">Nucleotide-binding</keyword>
<evidence type="ECO:0000313" key="3">
    <source>
        <dbReference type="Proteomes" id="UP000605805"/>
    </source>
</evidence>
<dbReference type="GO" id="GO:0015937">
    <property type="term" value="P:coenzyme A biosynthetic process"/>
    <property type="evidence" value="ECO:0007669"/>
    <property type="project" value="UniProtKB-UniRule"/>
</dbReference>
<gene>
    <name evidence="2" type="ORF">EYH02_03065</name>
</gene>
<proteinExistence type="inferred from homology"/>
<dbReference type="PIRSF" id="PIRSF016896">
    <property type="entry name" value="GHMP_arc_MJ0969"/>
    <property type="match status" value="1"/>
</dbReference>
<reference evidence="2" key="1">
    <citation type="journal article" date="2020" name="ISME J.">
        <title>Gammaproteobacteria mediating utilization of methyl-, sulfur- and petroleum organic compounds in deep ocean hydrothermal plumes.</title>
        <authorList>
            <person name="Zhou Z."/>
            <person name="Liu Y."/>
            <person name="Pan J."/>
            <person name="Cron B.R."/>
            <person name="Toner B.M."/>
            <person name="Anantharaman K."/>
            <person name="Breier J.A."/>
            <person name="Dick G.J."/>
            <person name="Li M."/>
        </authorList>
    </citation>
    <scope>NUCLEOTIDE SEQUENCE</scope>
    <source>
        <strain evidence="2">SZUA-1435</strain>
    </source>
</reference>
<keyword evidence="1" id="KW-0808">Transferase</keyword>
<dbReference type="HAMAP" id="MF_02223">
    <property type="entry name" value="Pantoate_kinase"/>
    <property type="match status" value="1"/>
</dbReference>
<sequence>MRVRAFVPYHITGFWFPVETGDPLTTGSYGAGIVLESGVVVEFPSSVGIELDPTSRLCMEILGVDPSVSRYMGIYERYRVGEGYGASAARSLAIALVCTALRGLSTCRAGKAAHIAEVLMGTGYADVIAEFVGGGLVYRVKPGAPCIGIAESIPLPRLAIVTSPLGYMTTQEMHRVYGEAIRIEGMKAWNRFIEKPSLETFLEIAYSFSKAVGFLTTDLDEKVREALSKHLSKGMVLGYYVKKRVLTVVLEPSAVEDVVAALRVMGFETRVDWVGRRGIEVVIE</sequence>
<protein>
    <recommendedName>
        <fullName evidence="1">Pantoate kinase</fullName>
        <shortName evidence="1">PoK</shortName>
        <ecNumber evidence="1">2.7.1.169</ecNumber>
    </recommendedName>
</protein>
<dbReference type="InterPro" id="IPR012043">
    <property type="entry name" value="PoK"/>
</dbReference>
<dbReference type="UniPathway" id="UPA00241"/>
<keyword evidence="1" id="KW-0067">ATP-binding</keyword>
<organism evidence="2 3">
    <name type="scientific">Ignisphaera aggregans</name>
    <dbReference type="NCBI Taxonomy" id="334771"/>
    <lineage>
        <taxon>Archaea</taxon>
        <taxon>Thermoproteota</taxon>
        <taxon>Thermoprotei</taxon>
        <taxon>Desulfurococcales</taxon>
        <taxon>Desulfurococcaceae</taxon>
        <taxon>Ignisphaera</taxon>
    </lineage>
</organism>
<comment type="caution">
    <text evidence="2">The sequence shown here is derived from an EMBL/GenBank/DDBJ whole genome shotgun (WGS) entry which is preliminary data.</text>
</comment>
<dbReference type="EMBL" id="DQTV01000055">
    <property type="protein sequence ID" value="HIP57032.1"/>
    <property type="molecule type" value="Genomic_DNA"/>
</dbReference>
<dbReference type="EC" id="2.7.1.169" evidence="1"/>
<comment type="similarity">
    <text evidence="1">Belongs to the GHMP kinase family. PoK subfamily.</text>
</comment>
<keyword evidence="1" id="KW-0173">Coenzyme A biosynthesis</keyword>
<dbReference type="PANTHER" id="PTHR42282">
    <property type="entry name" value="PANTOATE KINASE-RELATED"/>
    <property type="match status" value="1"/>
</dbReference>
<accession>A0A832YZK2</accession>
<evidence type="ECO:0000313" key="2">
    <source>
        <dbReference type="EMBL" id="HIP57032.1"/>
    </source>
</evidence>
<comment type="pathway">
    <text evidence="1">Cofactor biosynthesis; coenzyme A biosynthesis.</text>
</comment>
<dbReference type="Proteomes" id="UP000605805">
    <property type="component" value="Unassembled WGS sequence"/>
</dbReference>
<keyword evidence="1" id="KW-0418">Kinase</keyword>
<comment type="function">
    <text evidence="1">Phosphorylates (R)-pantoate to form (R)-4-phosphopantoate in the CoA biosynthesis pathway.</text>
</comment>
<dbReference type="AlphaFoldDB" id="A0A832YZK2"/>
<dbReference type="GO" id="GO:0005524">
    <property type="term" value="F:ATP binding"/>
    <property type="evidence" value="ECO:0007669"/>
    <property type="project" value="UniProtKB-KW"/>
</dbReference>